<dbReference type="Proteomes" id="UP000507222">
    <property type="component" value="Unassembled WGS sequence"/>
</dbReference>
<protein>
    <submittedName>
        <fullName evidence="1">Uncharacterized protein</fullName>
    </submittedName>
</protein>
<reference evidence="1 2" key="1">
    <citation type="submission" date="2020-05" db="EMBL/GenBank/DDBJ databases">
        <authorList>
            <person name="Campoy J."/>
            <person name="Schneeberger K."/>
            <person name="Spophaly S."/>
        </authorList>
    </citation>
    <scope>NUCLEOTIDE SEQUENCE [LARGE SCALE GENOMIC DNA]</scope>
    <source>
        <strain evidence="1">PruArmRojPasFocal</strain>
    </source>
</reference>
<evidence type="ECO:0000313" key="1">
    <source>
        <dbReference type="EMBL" id="CAB4285977.1"/>
    </source>
</evidence>
<organism evidence="1 2">
    <name type="scientific">Prunus armeniaca</name>
    <name type="common">Apricot</name>
    <name type="synonym">Armeniaca vulgaris</name>
    <dbReference type="NCBI Taxonomy" id="36596"/>
    <lineage>
        <taxon>Eukaryota</taxon>
        <taxon>Viridiplantae</taxon>
        <taxon>Streptophyta</taxon>
        <taxon>Embryophyta</taxon>
        <taxon>Tracheophyta</taxon>
        <taxon>Spermatophyta</taxon>
        <taxon>Magnoliopsida</taxon>
        <taxon>eudicotyledons</taxon>
        <taxon>Gunneridae</taxon>
        <taxon>Pentapetalae</taxon>
        <taxon>rosids</taxon>
        <taxon>fabids</taxon>
        <taxon>Rosales</taxon>
        <taxon>Rosaceae</taxon>
        <taxon>Amygdaloideae</taxon>
        <taxon>Amygdaleae</taxon>
        <taxon>Prunus</taxon>
    </lineage>
</organism>
<dbReference type="EMBL" id="CAEKDK010000007">
    <property type="protein sequence ID" value="CAB4285977.1"/>
    <property type="molecule type" value="Genomic_DNA"/>
</dbReference>
<name>A0A6J5VE86_PRUAR</name>
<dbReference type="AlphaFoldDB" id="A0A6J5VE86"/>
<evidence type="ECO:0000313" key="2">
    <source>
        <dbReference type="Proteomes" id="UP000507222"/>
    </source>
</evidence>
<accession>A0A6J5VE86</accession>
<sequence length="86" mass="9936">MGKNSWCVRKVSQYPQVTPTVSFHFPRLSDPDPNPNSKSSLRSWTSMILWTCWLNVPLIYEVVSKLQYIDLWGSKISDQGNCWISS</sequence>
<proteinExistence type="predicted"/>
<gene>
    <name evidence="1" type="ORF">CURHAP_LOCUS42295</name>
</gene>